<dbReference type="GO" id="GO:0006623">
    <property type="term" value="P:protein targeting to vacuole"/>
    <property type="evidence" value="ECO:0007669"/>
    <property type="project" value="TreeGrafter"/>
</dbReference>
<feature type="domain" description="VPS13-like middle region" evidence="4">
    <location>
        <begin position="2148"/>
        <end position="2574"/>
    </location>
</feature>
<evidence type="ECO:0000313" key="6">
    <source>
        <dbReference type="Proteomes" id="UP000691718"/>
    </source>
</evidence>
<feature type="region of interest" description="Disordered" evidence="2">
    <location>
        <begin position="1036"/>
        <end position="1072"/>
    </location>
</feature>
<reference evidence="5" key="1">
    <citation type="submission" date="2021-04" db="EMBL/GenBank/DDBJ databases">
        <authorList>
            <person name="Tunstrom K."/>
        </authorList>
    </citation>
    <scope>NUCLEOTIDE SEQUENCE</scope>
</reference>
<evidence type="ECO:0000259" key="4">
    <source>
        <dbReference type="Pfam" id="PF25033"/>
    </source>
</evidence>
<feature type="region of interest" description="Disordered" evidence="2">
    <location>
        <begin position="1440"/>
        <end position="1464"/>
    </location>
</feature>
<keyword evidence="6" id="KW-1185">Reference proteome</keyword>
<dbReference type="InterPro" id="IPR026854">
    <property type="entry name" value="VPS13_N"/>
</dbReference>
<keyword evidence="1" id="KW-0813">Transport</keyword>
<dbReference type="Pfam" id="PF25033">
    <property type="entry name" value="VPS13_M"/>
    <property type="match status" value="1"/>
</dbReference>
<dbReference type="GO" id="GO:0045053">
    <property type="term" value="P:protein retention in Golgi apparatus"/>
    <property type="evidence" value="ECO:0007669"/>
    <property type="project" value="TreeGrafter"/>
</dbReference>
<dbReference type="InterPro" id="IPR056747">
    <property type="entry name" value="VPS13-like_M"/>
</dbReference>
<dbReference type="GO" id="GO:0007005">
    <property type="term" value="P:mitochondrion organization"/>
    <property type="evidence" value="ECO:0007669"/>
    <property type="project" value="TreeGrafter"/>
</dbReference>
<feature type="region of interest" description="Disordered" evidence="2">
    <location>
        <begin position="1810"/>
        <end position="1842"/>
    </location>
</feature>
<feature type="compositionally biased region" description="Basic and acidic residues" evidence="2">
    <location>
        <begin position="1814"/>
        <end position="1828"/>
    </location>
</feature>
<evidence type="ECO:0000256" key="1">
    <source>
        <dbReference type="ARBA" id="ARBA00022448"/>
    </source>
</evidence>
<feature type="region of interest" description="Disordered" evidence="2">
    <location>
        <begin position="532"/>
        <end position="561"/>
    </location>
</feature>
<feature type="region of interest" description="Disordered" evidence="2">
    <location>
        <begin position="1958"/>
        <end position="1979"/>
    </location>
</feature>
<comment type="caution">
    <text evidence="5">The sequence shown here is derived from an EMBL/GenBank/DDBJ whole genome shotgun (WGS) entry which is preliminary data.</text>
</comment>
<feature type="region of interest" description="Disordered" evidence="2">
    <location>
        <begin position="2650"/>
        <end position="2669"/>
    </location>
</feature>
<gene>
    <name evidence="5" type="ORF">PAPOLLO_LOCUS15515</name>
</gene>
<evidence type="ECO:0000313" key="5">
    <source>
        <dbReference type="EMBL" id="CAG5011058.1"/>
    </source>
</evidence>
<dbReference type="PANTHER" id="PTHR16166:SF141">
    <property type="entry name" value="INTERMEMBRANE LIPID TRANSFER PROTEIN VPS13D"/>
    <property type="match status" value="1"/>
</dbReference>
<name>A0A8S3XFD3_PARAO</name>
<feature type="domain" description="Chorein N-terminal" evidence="3">
    <location>
        <begin position="1"/>
        <end position="959"/>
    </location>
</feature>
<accession>A0A8S3XFD3</accession>
<dbReference type="EMBL" id="CAJQZP010001037">
    <property type="protein sequence ID" value="CAG5011058.1"/>
    <property type="molecule type" value="Genomic_DNA"/>
</dbReference>
<protein>
    <submittedName>
        <fullName evidence="5">(apollo) hypothetical protein</fullName>
    </submittedName>
</protein>
<feature type="compositionally biased region" description="Low complexity" evidence="2">
    <location>
        <begin position="1043"/>
        <end position="1062"/>
    </location>
</feature>
<organism evidence="5 6">
    <name type="scientific">Parnassius apollo</name>
    <name type="common">Apollo butterfly</name>
    <name type="synonym">Papilio apollo</name>
    <dbReference type="NCBI Taxonomy" id="110799"/>
    <lineage>
        <taxon>Eukaryota</taxon>
        <taxon>Metazoa</taxon>
        <taxon>Ecdysozoa</taxon>
        <taxon>Arthropoda</taxon>
        <taxon>Hexapoda</taxon>
        <taxon>Insecta</taxon>
        <taxon>Pterygota</taxon>
        <taxon>Neoptera</taxon>
        <taxon>Endopterygota</taxon>
        <taxon>Lepidoptera</taxon>
        <taxon>Glossata</taxon>
        <taxon>Ditrysia</taxon>
        <taxon>Papilionoidea</taxon>
        <taxon>Papilionidae</taxon>
        <taxon>Parnassiinae</taxon>
        <taxon>Parnassini</taxon>
        <taxon>Parnassius</taxon>
        <taxon>Parnassius</taxon>
    </lineage>
</organism>
<sequence length="2669" mass="289816">MLEGLVAWVLNNYLGKYVENLNTDQLSVALLSGKVELENLPLKKDALRHLGLPVEIKAGFIGKVQLQVPVRQIRSAPWLIAIEKLYLVAAPVNLDEWDSTVEANIAHERKVALLDALEAQWRAEFEASDAGYYATSYSSWLNYGTGFLANIVENLQLKLNDVHIRYEDAITCAPQSFACGLTVESLTAESCDANWVRGFTLLPEPDGCSFKLLELQQLAVYWDPMPVPAAMVANSTLAELTERMRATWLAQHRYLVAPASARARVRRERCEQPLRSRTRPRLACHLTLDCVLLNLTSRQYSEVAGCALGLERIAKLRALRVWRPGVPVRANARAWWLYALRCLAPHHRWMDPKPTWSSCLEQSRRVRQYVDICLSILSNPAATLPPDKKAVKDEFEWNNPLSVLKPLREVAMRKVPIARPEPTPEQVSSGRSVLVRWFPLWWGWYAPDTATAATAASTPTPTQLSQSTIQFAVQPTTQSSAQSLAQPATPRLEEEILDVIADSLDDNTLLRRDTVFGLFEFTLQRGSLNLCTENENDNETKRNDESMSREQRGQNGDGGAGGEGVELQFSCVCVRVESRPRTGSHALHVSLGAVCLRERITPATLFPVLVAPQGMIREGLSAMNAAASAASWWRAHNAPAAAAAPATAPAAAPAEPLFQLTYEKRPFGLNCDYKLWVKSMSLEVVYCAEAARWAQQFVAAPWGPRRALAHVREQTRARLRTHWEHMLHAHPGERRSWQVELDVSAPQILFVERLSERDASVLVVDFGRLRLANAHFTDDAQPSTTLGDDDEMFMTPCSTPPGSLLSPASPPDPPPLSVSALDAANLHTSLYDRYNIELSDLQILVGRAKDNWKYAHTKTTSALHLLDRFSISLQAERRVVHTSDPQYPAATLCGSLPALVVHLSEHKLAAVRAVLASCSPRRATPESPSQEHPEEDEEDNSTSSETECSEFSAHNNATLFMLQFAIDQMSLEVQSRGRSIAEVQVCGVKAALTTRPCDVSLSLSVHSLLLVDALQTYGPDFELLVASHKHVGMDIASGSIRGSEPTSPTSATSPTSPASPDSRTPPPLAPTPHALRHAIYSLQRGAQDAPEAGRISPTANWMTGATWNSTSTEYLTAGSTYPNGSGWSFDRVASDGNAARKEGTVWGAGNGWSAPGLVDSEALIAVEICLVKGEGDSEDLRIANILFNNLDVIANQETIVELIGFAHRVSGAAQPDVRASTQPQAQQQNDHTDHIDHIDDIEDTDHNDHIDQSDLPQREVRTEITFDFHRLGVLLLRAAVHEGALVARKIATATVSEARIQATLAASRVEVGGSLGGVQVVSLCEGAGLHARVLAAGRPAPAPAHDSAPRHHSHAPDDKALLFTVTRDLLPGDTPDSTTVCASVSLHVASVWYTHSGALLRELRSCLAEFKEYLANLARSIRAAAADMAIGLVHPSPRGEVLGGGRAGEGTRTRTRTHSAASLDEPPAARRDHILLTVEVELQSPVVVLPRAARSGHVLVAHLGRMRLANRAGPPAHTLYTVHVRDISLATLDVTEKLKHHQLTAENMHEIYDVSCGKPVLHDSALQLSVNLYEVDDLPHCEVSGAVVGGLQVSAGREQYEQLLDTLRGLADPHVHHAHTHTRVPTHPDNVSHLMPSTEVSQGVRASGLEEPAVPTLRLDPQLRAAVLAVPPPRAPHAHAPARSHAPLTVSFEVSTFAVELRADLGEGERSLVALTFREFALRYQHLQVHETTLQVSLHSVTMEDLTKEPDSKHRMLLVSHSPPAPRKSVYLSKSCPDLRAHCTRDLPDFGSLQYTKHLSGSLHVAFNKSDSVPNKERARDKLGKSESKCGATPPCSPEPLSETVDNAETCDAFDKSSIFDALDSSDNFDISGTFDTTGKADMSGTFDATGKFDSSETDDNLVWVSVHTRDPQHPHFHDQFDQVYRLTKVEFNCLKLVLSIDSWVAVLDFFGIAGDEPTSESADARSSQPVGSAGGACEAGGAGGAAHATVTEVRVRSLWLAVVGARGDVCRALVSRAAVRVRGGAGAGGRAARVCHAGRAGAARPGAARARVATPSAHAGAQCTATGLPQAETAGYETSLTLEMGPLTYVHTRRFVLELQAFVRDFSLLRRAFVLARRKVSSGGGCEMGSEGGGGPGGGAGGERVARVRVRVRCAAPLLVLPVGGRSRRALLAQLQLLHLHNTFREDPVAASDIIIACYVFIAECEWGGGVAGGLVEERSVQLEGVSLRCAAPGRRTAALLPAPASFELRIRRNLAHTHNVPDVAVHGTLTTLELALDAEQYRLVRGVLAHNLGEPCEDLLPPAPAPPRPTASGNPTHTPFPVWTTWSLKLDLHDVCVRLTAARGPLACINFIKSRLVIENYSDLSQDIDLVSQEILVSDSRYAAEPANRRGNVFSHIVQPLPERRHSVQAEVHARKRLDSSAYTILINNMRLMAILDWWEAANQFIMQPPAPATDPDLVHLEEANMSASGDCTDSGGGAGVTEGGPVELKLNITDSQLVLVEDASVWDTNAVILKSSTVVRYNGADAERPVRCELGELELFSCVLGLEDETALAIVEPAALHAHVDAQRRLHVTTTALLLRAGRAGADLVRAGPGGRDGARHRGARRAARARRCAVPPAFNYHCPLIASWASWSCSRACWAWRTRRRSPSWSPPRCTRTSTRSAACM</sequence>
<evidence type="ECO:0000256" key="2">
    <source>
        <dbReference type="SAM" id="MobiDB-lite"/>
    </source>
</evidence>
<feature type="region of interest" description="Disordered" evidence="2">
    <location>
        <begin position="920"/>
        <end position="948"/>
    </location>
</feature>
<feature type="compositionally biased region" description="Low complexity" evidence="2">
    <location>
        <begin position="2651"/>
        <end position="2669"/>
    </location>
</feature>
<proteinExistence type="predicted"/>
<dbReference type="InterPro" id="IPR026847">
    <property type="entry name" value="VPS13"/>
</dbReference>
<dbReference type="PANTHER" id="PTHR16166">
    <property type="entry name" value="VACUOLAR PROTEIN SORTING-ASSOCIATED PROTEIN VPS13"/>
    <property type="match status" value="1"/>
</dbReference>
<dbReference type="OrthoDB" id="272810at2759"/>
<feature type="compositionally biased region" description="Polar residues" evidence="2">
    <location>
        <begin position="1960"/>
        <end position="1971"/>
    </location>
</feature>
<dbReference type="Proteomes" id="UP000691718">
    <property type="component" value="Unassembled WGS sequence"/>
</dbReference>
<dbReference type="Pfam" id="PF12624">
    <property type="entry name" value="VPS13_N"/>
    <property type="match status" value="1"/>
</dbReference>
<evidence type="ECO:0000259" key="3">
    <source>
        <dbReference type="Pfam" id="PF12624"/>
    </source>
</evidence>
<feature type="compositionally biased region" description="Basic and acidic residues" evidence="2">
    <location>
        <begin position="538"/>
        <end position="552"/>
    </location>
</feature>